<dbReference type="Pfam" id="PF02481">
    <property type="entry name" value="DNA_processg_A"/>
    <property type="match status" value="1"/>
</dbReference>
<dbReference type="GO" id="GO:0009294">
    <property type="term" value="P:DNA-mediated transformation"/>
    <property type="evidence" value="ECO:0007669"/>
    <property type="project" value="InterPro"/>
</dbReference>
<dbReference type="PANTHER" id="PTHR43022:SF1">
    <property type="entry name" value="PROTEIN SMF"/>
    <property type="match status" value="1"/>
</dbReference>
<feature type="region of interest" description="Disordered" evidence="2">
    <location>
        <begin position="319"/>
        <end position="376"/>
    </location>
</feature>
<evidence type="ECO:0000259" key="3">
    <source>
        <dbReference type="Pfam" id="PF02481"/>
    </source>
</evidence>
<dbReference type="SUPFAM" id="SSF102405">
    <property type="entry name" value="MCP/YpsA-like"/>
    <property type="match status" value="1"/>
</dbReference>
<dbReference type="InterPro" id="IPR041614">
    <property type="entry name" value="DprA_WH"/>
</dbReference>
<dbReference type="NCBIfam" id="TIGR00732">
    <property type="entry name" value="dprA"/>
    <property type="match status" value="1"/>
</dbReference>
<dbReference type="InterPro" id="IPR057666">
    <property type="entry name" value="DrpA_SLOG"/>
</dbReference>
<dbReference type="Gene3D" id="1.10.10.10">
    <property type="entry name" value="Winged helix-like DNA-binding domain superfamily/Winged helix DNA-binding domain"/>
    <property type="match status" value="1"/>
</dbReference>
<comment type="similarity">
    <text evidence="1">Belongs to the DprA/Smf family.</text>
</comment>
<feature type="compositionally biased region" description="Basic and acidic residues" evidence="2">
    <location>
        <begin position="339"/>
        <end position="368"/>
    </location>
</feature>
<dbReference type="Proteomes" id="UP000325161">
    <property type="component" value="Chromosome"/>
</dbReference>
<reference evidence="5 6" key="1">
    <citation type="submission" date="2019-08" db="EMBL/GenBank/DDBJ databases">
        <title>Amphibian skin-associated Pigmentiphaga: genome sequence and occurrence across geography and hosts.</title>
        <authorList>
            <person name="Bletz M.C."/>
            <person name="Bunk B."/>
            <person name="Sproeer C."/>
            <person name="Biwer P."/>
            <person name="Reiter S."/>
            <person name="Rabemananjara F.C.E."/>
            <person name="Schulz S."/>
            <person name="Overmann J."/>
            <person name="Vences M."/>
        </authorList>
    </citation>
    <scope>NUCLEOTIDE SEQUENCE [LARGE SCALE GENOMIC DNA]</scope>
    <source>
        <strain evidence="5 6">Mada1488</strain>
    </source>
</reference>
<feature type="domain" description="Smf/DprA SLOG" evidence="3">
    <location>
        <begin position="88"/>
        <end position="296"/>
    </location>
</feature>
<dbReference type="RefSeq" id="WP_148811939.1">
    <property type="nucleotide sequence ID" value="NZ_CP043046.1"/>
</dbReference>
<dbReference type="Pfam" id="PF17782">
    <property type="entry name" value="WHD_DprA"/>
    <property type="match status" value="1"/>
</dbReference>
<evidence type="ECO:0000313" key="5">
    <source>
        <dbReference type="EMBL" id="QEI04540.1"/>
    </source>
</evidence>
<evidence type="ECO:0000313" key="6">
    <source>
        <dbReference type="Proteomes" id="UP000325161"/>
    </source>
</evidence>
<dbReference type="KEGG" id="pacr:FXN63_00865"/>
<dbReference type="InterPro" id="IPR003488">
    <property type="entry name" value="DprA"/>
</dbReference>
<dbReference type="OrthoDB" id="9785707at2"/>
<proteinExistence type="inferred from homology"/>
<evidence type="ECO:0000256" key="2">
    <source>
        <dbReference type="SAM" id="MobiDB-lite"/>
    </source>
</evidence>
<accession>A0A5C0AUF7</accession>
<feature type="domain" description="DprA winged helix" evidence="4">
    <location>
        <begin position="358"/>
        <end position="414"/>
    </location>
</feature>
<dbReference type="Gene3D" id="3.40.50.450">
    <property type="match status" value="1"/>
</dbReference>
<keyword evidence="6" id="KW-1185">Reference proteome</keyword>
<dbReference type="PANTHER" id="PTHR43022">
    <property type="entry name" value="PROTEIN SMF"/>
    <property type="match status" value="1"/>
</dbReference>
<dbReference type="AlphaFoldDB" id="A0A5C0AUF7"/>
<name>A0A5C0AUF7_9BURK</name>
<evidence type="ECO:0000259" key="4">
    <source>
        <dbReference type="Pfam" id="PF17782"/>
    </source>
</evidence>
<gene>
    <name evidence="5" type="primary">dprA</name>
    <name evidence="5" type="ORF">FXN63_00865</name>
</gene>
<organism evidence="5 6">
    <name type="scientific">Pigmentiphaga aceris</name>
    <dbReference type="NCBI Taxonomy" id="1940612"/>
    <lineage>
        <taxon>Bacteria</taxon>
        <taxon>Pseudomonadati</taxon>
        <taxon>Pseudomonadota</taxon>
        <taxon>Betaproteobacteria</taxon>
        <taxon>Burkholderiales</taxon>
        <taxon>Alcaligenaceae</taxon>
        <taxon>Pigmentiphaga</taxon>
    </lineage>
</organism>
<sequence>MGSTTSPALPSLAAWLRLADEPDVGPVLAGKLMQAFGPPEQLYATPQQVLAQHLPFELARRIAEPPTQAMLAYIERALAWQADHNHHVLTLADAHYPDMLREMSDPPVLLYVVGDVHALSRRTIAIVGARHATPGGNILAHDFAQALATRDWCIASGLALGIDAAAHRGTLAAAGKTVAVVGTGADIVYPARNRDLAHQIAASGAIVSELPLGTKALPHHFPRRNRLVAGLSRGVLVVEAAVHSGSLITARLAADMGREVFAIPGSIHSPLSRGCHALIRQGAKLVETAQDVLDELSSVWPDEIAEKHHQMALIDDDANEDSAAKPPHTAAKPGLARATTERSIDQDEKSDHRQNNTPTRRPDSKPDEDPLLDQLGFDPLNIDEVQLRSGLPADTLQVRLLTLELSGRIARLPGARVQRLR</sequence>
<dbReference type="InterPro" id="IPR036388">
    <property type="entry name" value="WH-like_DNA-bd_sf"/>
</dbReference>
<evidence type="ECO:0000256" key="1">
    <source>
        <dbReference type="ARBA" id="ARBA00006525"/>
    </source>
</evidence>
<protein>
    <submittedName>
        <fullName evidence="5">DNA-protecting protein DprA</fullName>
    </submittedName>
</protein>
<dbReference type="EMBL" id="CP043046">
    <property type="protein sequence ID" value="QEI04540.1"/>
    <property type="molecule type" value="Genomic_DNA"/>
</dbReference>